<name>A0A2U3D1N7_SULT2</name>
<dbReference type="Proteomes" id="UP000245380">
    <property type="component" value="Unassembled WGS sequence"/>
</dbReference>
<gene>
    <name evidence="1" type="ORF">BM613_13375</name>
</gene>
<dbReference type="AlphaFoldDB" id="A0A2U3D1N7"/>
<sequence>MLRDHLIAFADGQCDRFIIICEEIPLVAAWFCVRGIVGYSLREVEVDGEGLYEVYRDRWRVQFGVAVPELLP</sequence>
<comment type="caution">
    <text evidence="1">The sequence shown here is derived from an EMBL/GenBank/DDBJ whole genome shotgun (WGS) entry which is preliminary data.</text>
</comment>
<proteinExistence type="predicted"/>
<dbReference type="EMBL" id="MPDK01000041">
    <property type="protein sequence ID" value="PWI55178.1"/>
    <property type="molecule type" value="Genomic_DNA"/>
</dbReference>
<organism evidence="1 2">
    <name type="scientific">Sulfoacidibacillus thermotolerans</name>
    <name type="common">Acidibacillus sulfuroxidans</name>
    <dbReference type="NCBI Taxonomy" id="1765684"/>
    <lineage>
        <taxon>Bacteria</taxon>
        <taxon>Bacillati</taxon>
        <taxon>Bacillota</taxon>
        <taxon>Bacilli</taxon>
        <taxon>Bacillales</taxon>
        <taxon>Alicyclobacillaceae</taxon>
        <taxon>Sulfoacidibacillus</taxon>
    </lineage>
</organism>
<keyword evidence="2" id="KW-1185">Reference proteome</keyword>
<evidence type="ECO:0000313" key="1">
    <source>
        <dbReference type="EMBL" id="PWI55178.1"/>
    </source>
</evidence>
<evidence type="ECO:0000313" key="2">
    <source>
        <dbReference type="Proteomes" id="UP000245380"/>
    </source>
</evidence>
<protein>
    <submittedName>
        <fullName evidence="1">Uncharacterized protein</fullName>
    </submittedName>
</protein>
<reference evidence="1 2" key="1">
    <citation type="submission" date="2016-11" db="EMBL/GenBank/DDBJ databases">
        <title>Comparative genomics of Acidibacillus ferroxidans species.</title>
        <authorList>
            <person name="Oliveira G."/>
            <person name="Nunes G."/>
            <person name="Oliveira R."/>
            <person name="Araujo F."/>
            <person name="Salim A."/>
            <person name="Scholte L."/>
            <person name="Morais D."/>
            <person name="Nancucheo I."/>
            <person name="Johnson D.B."/>
            <person name="Grail B."/>
            <person name="Bittencourt J."/>
            <person name="Valadares R."/>
        </authorList>
    </citation>
    <scope>NUCLEOTIDE SEQUENCE [LARGE SCALE GENOMIC DNA]</scope>
    <source>
        <strain evidence="1 2">Y002</strain>
    </source>
</reference>
<accession>A0A2U3D1N7</accession>